<evidence type="ECO:0000313" key="3">
    <source>
        <dbReference type="Proteomes" id="UP000602653"/>
    </source>
</evidence>
<name>A0ABX7IG29_9ACTO</name>
<gene>
    <name evidence="2" type="ORF">JTE88_07620</name>
</gene>
<sequence length="180" mass="19855">MLPHALSSHALSPLTLRPLTAGDEAQALRAQAEFAGTGFDFLLQGEGESWDQYLSRLDAESKGMNLPPGRVPATFLAAFVDEELVGRVSIRHELNEFLLNQAGHIGYAVRPAYRCQGFATEILQQSLRYMHSLGVERALVTCDETNVGSRKVIEACGGVYENTFHGEGVGKLRYWFPTAW</sequence>
<accession>A0ABX7IG29</accession>
<evidence type="ECO:0000313" key="2">
    <source>
        <dbReference type="EMBL" id="QRV01936.1"/>
    </source>
</evidence>
<reference evidence="2 3" key="1">
    <citation type="submission" date="2021-02" db="EMBL/GenBank/DDBJ databases">
        <title>Complete Genome Sequence of Arcanobacterium phocisimile strain DSM 26142T from a harbour seal.</title>
        <authorList>
            <person name="Borowiak M."/>
            <person name="Alssahen M."/>
            <person name="Malorny B."/>
            <person name="Laemmler C."/>
            <person name="Siebert U."/>
            <person name="Ploetz M."/>
            <person name="Abdulmawjood A."/>
        </authorList>
    </citation>
    <scope>NUCLEOTIDE SEQUENCE [LARGE SCALE GENOMIC DNA]</scope>
    <source>
        <strain evidence="2 3">DSM 26142</strain>
    </source>
</reference>
<organism evidence="2 3">
    <name type="scientific">Arcanobacterium phocisimile</name>
    <dbReference type="NCBI Taxonomy" id="1302235"/>
    <lineage>
        <taxon>Bacteria</taxon>
        <taxon>Bacillati</taxon>
        <taxon>Actinomycetota</taxon>
        <taxon>Actinomycetes</taxon>
        <taxon>Actinomycetales</taxon>
        <taxon>Actinomycetaceae</taxon>
        <taxon>Arcanobacterium</taxon>
    </lineage>
</organism>
<evidence type="ECO:0000259" key="1">
    <source>
        <dbReference type="PROSITE" id="PS51186"/>
    </source>
</evidence>
<protein>
    <submittedName>
        <fullName evidence="2">GNAT family N-acetyltransferase</fullName>
    </submittedName>
</protein>
<dbReference type="CDD" id="cd04301">
    <property type="entry name" value="NAT_SF"/>
    <property type="match status" value="1"/>
</dbReference>
<dbReference type="SUPFAM" id="SSF55729">
    <property type="entry name" value="Acyl-CoA N-acyltransferases (Nat)"/>
    <property type="match status" value="1"/>
</dbReference>
<dbReference type="PROSITE" id="PS51186">
    <property type="entry name" value="GNAT"/>
    <property type="match status" value="1"/>
</dbReference>
<dbReference type="PANTHER" id="PTHR39173:SF1">
    <property type="entry name" value="ACETYLTRANSFERASE"/>
    <property type="match status" value="1"/>
</dbReference>
<dbReference type="Pfam" id="PF13302">
    <property type="entry name" value="Acetyltransf_3"/>
    <property type="match status" value="1"/>
</dbReference>
<proteinExistence type="predicted"/>
<keyword evidence="3" id="KW-1185">Reference proteome</keyword>
<dbReference type="InterPro" id="IPR016181">
    <property type="entry name" value="Acyl_CoA_acyltransferase"/>
</dbReference>
<dbReference type="RefSeq" id="WP_204424067.1">
    <property type="nucleotide sequence ID" value="NZ_CP070228.1"/>
</dbReference>
<dbReference type="InterPro" id="IPR000182">
    <property type="entry name" value="GNAT_dom"/>
</dbReference>
<dbReference type="Proteomes" id="UP000602653">
    <property type="component" value="Chromosome"/>
</dbReference>
<dbReference type="PANTHER" id="PTHR39173">
    <property type="entry name" value="ACETYLTRANSFERASE"/>
    <property type="match status" value="1"/>
</dbReference>
<dbReference type="EMBL" id="CP070228">
    <property type="protein sequence ID" value="QRV01936.1"/>
    <property type="molecule type" value="Genomic_DNA"/>
</dbReference>
<dbReference type="Gene3D" id="3.40.630.30">
    <property type="match status" value="1"/>
</dbReference>
<feature type="domain" description="N-acetyltransferase" evidence="1">
    <location>
        <begin position="14"/>
        <end position="180"/>
    </location>
</feature>